<comment type="caution">
    <text evidence="7">The sequence shown here is derived from an EMBL/GenBank/DDBJ whole genome shotgun (WGS) entry which is preliminary data.</text>
</comment>
<organism evidence="7 8">
    <name type="scientific">Natronoflexus pectinivorans</name>
    <dbReference type="NCBI Taxonomy" id="682526"/>
    <lineage>
        <taxon>Bacteria</taxon>
        <taxon>Pseudomonadati</taxon>
        <taxon>Bacteroidota</taxon>
        <taxon>Bacteroidia</taxon>
        <taxon>Marinilabiliales</taxon>
        <taxon>Marinilabiliaceae</taxon>
        <taxon>Natronoflexus</taxon>
    </lineage>
</organism>
<dbReference type="SUPFAM" id="SSF55120">
    <property type="entry name" value="Pseudouridine synthase"/>
    <property type="match status" value="1"/>
</dbReference>
<evidence type="ECO:0000313" key="8">
    <source>
        <dbReference type="Proteomes" id="UP000295221"/>
    </source>
</evidence>
<dbReference type="GO" id="GO:1990481">
    <property type="term" value="P:mRNA pseudouridine synthesis"/>
    <property type="evidence" value="ECO:0007669"/>
    <property type="project" value="TreeGrafter"/>
</dbReference>
<feature type="active site" description="Nucleophile" evidence="5">
    <location>
        <position position="63"/>
    </location>
</feature>
<feature type="domain" description="Pseudouridine synthase II N-terminal" evidence="6">
    <location>
        <begin position="52"/>
        <end position="196"/>
    </location>
</feature>
<comment type="function">
    <text evidence="5">Responsible for synthesis of pseudouridine from uracil-55 in the psi GC loop of transfer RNAs.</text>
</comment>
<dbReference type="GO" id="GO:0160148">
    <property type="term" value="F:tRNA pseudouridine(55) synthase activity"/>
    <property type="evidence" value="ECO:0007669"/>
    <property type="project" value="UniProtKB-EC"/>
</dbReference>
<proteinExistence type="inferred from homology"/>
<dbReference type="GO" id="GO:0031119">
    <property type="term" value="P:tRNA pseudouridine synthesis"/>
    <property type="evidence" value="ECO:0007669"/>
    <property type="project" value="UniProtKB-UniRule"/>
</dbReference>
<dbReference type="Pfam" id="PF01509">
    <property type="entry name" value="TruB_N"/>
    <property type="match status" value="1"/>
</dbReference>
<name>A0A4R2GQJ9_9BACT</name>
<dbReference type="InterPro" id="IPR020103">
    <property type="entry name" value="PsdUridine_synth_cat_dom_sf"/>
</dbReference>
<gene>
    <name evidence="5" type="primary">truB</name>
    <name evidence="7" type="ORF">EV194_101643</name>
</gene>
<reference evidence="7 8" key="1">
    <citation type="submission" date="2019-03" db="EMBL/GenBank/DDBJ databases">
        <title>Genomic Encyclopedia of Type Strains, Phase IV (KMG-IV): sequencing the most valuable type-strain genomes for metagenomic binning, comparative biology and taxonomic classification.</title>
        <authorList>
            <person name="Goeker M."/>
        </authorList>
    </citation>
    <scope>NUCLEOTIDE SEQUENCE [LARGE SCALE GENOMIC DNA]</scope>
    <source>
        <strain evidence="7 8">DSM 24179</strain>
    </source>
</reference>
<evidence type="ECO:0000313" key="7">
    <source>
        <dbReference type="EMBL" id="TCO11009.1"/>
    </source>
</evidence>
<evidence type="ECO:0000256" key="5">
    <source>
        <dbReference type="HAMAP-Rule" id="MF_01080"/>
    </source>
</evidence>
<dbReference type="Proteomes" id="UP000295221">
    <property type="component" value="Unassembled WGS sequence"/>
</dbReference>
<dbReference type="OrthoDB" id="9802309at2"/>
<protein>
    <recommendedName>
        <fullName evidence="5">tRNA pseudouridine synthase B</fullName>
        <ecNumber evidence="5">5.4.99.25</ecNumber>
    </recommendedName>
    <alternativeName>
        <fullName evidence="5">tRNA pseudouridine(55) synthase</fullName>
        <shortName evidence="5">Psi55 synthase</shortName>
    </alternativeName>
    <alternativeName>
        <fullName evidence="5">tRNA pseudouridylate synthase</fullName>
    </alternativeName>
    <alternativeName>
        <fullName evidence="5">tRNA-uridine isomerase</fullName>
    </alternativeName>
</protein>
<evidence type="ECO:0000256" key="4">
    <source>
        <dbReference type="ARBA" id="ARBA00023235"/>
    </source>
</evidence>
<dbReference type="HAMAP" id="MF_01080">
    <property type="entry name" value="TruB_bact"/>
    <property type="match status" value="1"/>
</dbReference>
<accession>A0A4R2GQJ9</accession>
<dbReference type="GO" id="GO:0003723">
    <property type="term" value="F:RNA binding"/>
    <property type="evidence" value="ECO:0007669"/>
    <property type="project" value="InterPro"/>
</dbReference>
<evidence type="ECO:0000259" key="6">
    <source>
        <dbReference type="Pfam" id="PF01509"/>
    </source>
</evidence>
<dbReference type="PANTHER" id="PTHR13767">
    <property type="entry name" value="TRNA-PSEUDOURIDINE SYNTHASE"/>
    <property type="match status" value="1"/>
</dbReference>
<dbReference type="NCBIfam" id="TIGR00431">
    <property type="entry name" value="TruB"/>
    <property type="match status" value="1"/>
</dbReference>
<keyword evidence="8" id="KW-1185">Reference proteome</keyword>
<dbReference type="EMBL" id="SLWK01000001">
    <property type="protein sequence ID" value="TCO11009.1"/>
    <property type="molecule type" value="Genomic_DNA"/>
</dbReference>
<dbReference type="RefSeq" id="WP_132431967.1">
    <property type="nucleotide sequence ID" value="NZ_SLWK01000001.1"/>
</dbReference>
<evidence type="ECO:0000256" key="3">
    <source>
        <dbReference type="ARBA" id="ARBA00022694"/>
    </source>
</evidence>
<comment type="similarity">
    <text evidence="2 5">Belongs to the pseudouridine synthase TruB family. Type 1 subfamily.</text>
</comment>
<keyword evidence="4 5" id="KW-0413">Isomerase</keyword>
<evidence type="ECO:0000256" key="2">
    <source>
        <dbReference type="ARBA" id="ARBA00005642"/>
    </source>
</evidence>
<dbReference type="CDD" id="cd02573">
    <property type="entry name" value="PseudoU_synth_EcTruB"/>
    <property type="match status" value="1"/>
</dbReference>
<dbReference type="InterPro" id="IPR002501">
    <property type="entry name" value="PsdUridine_synth_N"/>
</dbReference>
<evidence type="ECO:0000256" key="1">
    <source>
        <dbReference type="ARBA" id="ARBA00000385"/>
    </source>
</evidence>
<comment type="catalytic activity">
    <reaction evidence="1 5">
        <text>uridine(55) in tRNA = pseudouridine(55) in tRNA</text>
        <dbReference type="Rhea" id="RHEA:42532"/>
        <dbReference type="Rhea" id="RHEA-COMP:10101"/>
        <dbReference type="Rhea" id="RHEA-COMP:10102"/>
        <dbReference type="ChEBI" id="CHEBI:65314"/>
        <dbReference type="ChEBI" id="CHEBI:65315"/>
        <dbReference type="EC" id="5.4.99.25"/>
    </reaction>
</comment>
<dbReference type="InterPro" id="IPR014780">
    <property type="entry name" value="tRNA_psdUridine_synth_TruB"/>
</dbReference>
<keyword evidence="3 5" id="KW-0819">tRNA processing</keyword>
<dbReference type="PANTHER" id="PTHR13767:SF2">
    <property type="entry name" value="PSEUDOURIDYLATE SYNTHASE TRUB1"/>
    <property type="match status" value="1"/>
</dbReference>
<dbReference type="Gene3D" id="3.30.2350.10">
    <property type="entry name" value="Pseudouridine synthase"/>
    <property type="match status" value="1"/>
</dbReference>
<sequence>MENIRVFNPEESYSAEDYKEGIVLLIDKPLTWSSFDVVNKIRILFRTHLGIRKIKVGHAGTLDPLATGLLVLCTGKATKQIPMFTGMDKEYVAHVKFGATRPSYDLETEIDSKYDCSHVSEALVKEALKSFLGKQLQTPPLFSAIKVNGQRAYEHARKGKEVAMSQREIEVHEIELISYKDSEAVIRIVCSKGTYIRSFAHDLGKSLNSGAYLSGLVRTASGSFRNEKAIGPKEFEEKLKTNSSV</sequence>
<dbReference type="EC" id="5.4.99.25" evidence="5"/>
<dbReference type="AlphaFoldDB" id="A0A4R2GQJ9"/>